<dbReference type="EMBL" id="BPLR01007576">
    <property type="protein sequence ID" value="GIY18109.1"/>
    <property type="molecule type" value="Genomic_DNA"/>
</dbReference>
<accession>A0AAV4R8N9</accession>
<dbReference type="AlphaFoldDB" id="A0AAV4R8N9"/>
<comment type="caution">
    <text evidence="1">The sequence shown here is derived from an EMBL/GenBank/DDBJ whole genome shotgun (WGS) entry which is preliminary data.</text>
</comment>
<dbReference type="Proteomes" id="UP001054945">
    <property type="component" value="Unassembled WGS sequence"/>
</dbReference>
<sequence length="113" mass="12767">MAGVIIGQKFVTDIVMVGDNDTFVYLSEQRIVSKNANNGFRVASPETKALCRNGHPRYPSLRVIFRFTNENKQSMVCRPTHNTTWNNIGKITLSKKNFEQMKSGSLTQEIAND</sequence>
<reference evidence="1 2" key="1">
    <citation type="submission" date="2021-06" db="EMBL/GenBank/DDBJ databases">
        <title>Caerostris extrusa draft genome.</title>
        <authorList>
            <person name="Kono N."/>
            <person name="Arakawa K."/>
        </authorList>
    </citation>
    <scope>NUCLEOTIDE SEQUENCE [LARGE SCALE GENOMIC DNA]</scope>
</reference>
<evidence type="ECO:0000313" key="1">
    <source>
        <dbReference type="EMBL" id="GIY18109.1"/>
    </source>
</evidence>
<protein>
    <submittedName>
        <fullName evidence="1">Uncharacterized protein</fullName>
    </submittedName>
</protein>
<keyword evidence="2" id="KW-1185">Reference proteome</keyword>
<evidence type="ECO:0000313" key="2">
    <source>
        <dbReference type="Proteomes" id="UP001054945"/>
    </source>
</evidence>
<gene>
    <name evidence="1" type="ORF">CEXT_583471</name>
</gene>
<proteinExistence type="predicted"/>
<organism evidence="1 2">
    <name type="scientific">Caerostris extrusa</name>
    <name type="common">Bark spider</name>
    <name type="synonym">Caerostris bankana</name>
    <dbReference type="NCBI Taxonomy" id="172846"/>
    <lineage>
        <taxon>Eukaryota</taxon>
        <taxon>Metazoa</taxon>
        <taxon>Ecdysozoa</taxon>
        <taxon>Arthropoda</taxon>
        <taxon>Chelicerata</taxon>
        <taxon>Arachnida</taxon>
        <taxon>Araneae</taxon>
        <taxon>Araneomorphae</taxon>
        <taxon>Entelegynae</taxon>
        <taxon>Araneoidea</taxon>
        <taxon>Araneidae</taxon>
        <taxon>Caerostris</taxon>
    </lineage>
</organism>
<name>A0AAV4R8N9_CAEEX</name>